<evidence type="ECO:0000313" key="1">
    <source>
        <dbReference type="EMBL" id="KIN06285.1"/>
    </source>
</evidence>
<name>A0A0C3HTF6_OIDMZ</name>
<dbReference type="HOGENOM" id="CLU_723804_0_0_1"/>
<gene>
    <name evidence="1" type="ORF">OIDMADRAFT_176374</name>
</gene>
<sequence length="382" mass="42061">MLRTTGSLPHWESFEDAVNAINTAVESSMTTEKYTTVAVLAMRWENDDLGLDAITMELLETFRDFYMFQTEHFIIPAGSTREAVEAVQNQLRAFRARYDSPTSLLIIVYEGHSGFYRPSPFTGETLYLLGAMTAGAVKISWDMVCNELLVDGHVVSIMDCCFATAAAISPNPGDIEYLVASAFESQAAARIVRSFTRRLIDLLRSLASPEINLLQLHARLVSQSNKPESLLEYTPVYIAAKNGISASLCPLGAPSARSAPRTSNELSEGKVLISVLLYGKATIPDVNKWERWLSTAIPQQVADVKLEAVFGSNSNLCLITVPITTWSMLQTNKAFSFVAWVESNNILGDILRSQTLAEHHGNVIVLHERLKGQDIPTSGDRA</sequence>
<accession>A0A0C3HTF6</accession>
<protein>
    <recommendedName>
        <fullName evidence="3">Caspase family p20 domain-containing protein</fullName>
    </recommendedName>
</protein>
<organism evidence="1 2">
    <name type="scientific">Oidiodendron maius (strain Zn)</name>
    <dbReference type="NCBI Taxonomy" id="913774"/>
    <lineage>
        <taxon>Eukaryota</taxon>
        <taxon>Fungi</taxon>
        <taxon>Dikarya</taxon>
        <taxon>Ascomycota</taxon>
        <taxon>Pezizomycotina</taxon>
        <taxon>Leotiomycetes</taxon>
        <taxon>Leotiomycetes incertae sedis</taxon>
        <taxon>Myxotrichaceae</taxon>
        <taxon>Oidiodendron</taxon>
    </lineage>
</organism>
<reference evidence="1 2" key="1">
    <citation type="submission" date="2014-04" db="EMBL/GenBank/DDBJ databases">
        <authorList>
            <consortium name="DOE Joint Genome Institute"/>
            <person name="Kuo A."/>
            <person name="Martino E."/>
            <person name="Perotto S."/>
            <person name="Kohler A."/>
            <person name="Nagy L.G."/>
            <person name="Floudas D."/>
            <person name="Copeland A."/>
            <person name="Barry K.W."/>
            <person name="Cichocki N."/>
            <person name="Veneault-Fourrey C."/>
            <person name="LaButti K."/>
            <person name="Lindquist E.A."/>
            <person name="Lipzen A."/>
            <person name="Lundell T."/>
            <person name="Morin E."/>
            <person name="Murat C."/>
            <person name="Sun H."/>
            <person name="Tunlid A."/>
            <person name="Henrissat B."/>
            <person name="Grigoriev I.V."/>
            <person name="Hibbett D.S."/>
            <person name="Martin F."/>
            <person name="Nordberg H.P."/>
            <person name="Cantor M.N."/>
            <person name="Hua S.X."/>
        </authorList>
    </citation>
    <scope>NUCLEOTIDE SEQUENCE [LARGE SCALE GENOMIC DNA]</scope>
    <source>
        <strain evidence="1 2">Zn</strain>
    </source>
</reference>
<reference evidence="2" key="2">
    <citation type="submission" date="2015-01" db="EMBL/GenBank/DDBJ databases">
        <title>Evolutionary Origins and Diversification of the Mycorrhizal Mutualists.</title>
        <authorList>
            <consortium name="DOE Joint Genome Institute"/>
            <consortium name="Mycorrhizal Genomics Consortium"/>
            <person name="Kohler A."/>
            <person name="Kuo A."/>
            <person name="Nagy L.G."/>
            <person name="Floudas D."/>
            <person name="Copeland A."/>
            <person name="Barry K.W."/>
            <person name="Cichocki N."/>
            <person name="Veneault-Fourrey C."/>
            <person name="LaButti K."/>
            <person name="Lindquist E.A."/>
            <person name="Lipzen A."/>
            <person name="Lundell T."/>
            <person name="Morin E."/>
            <person name="Murat C."/>
            <person name="Riley R."/>
            <person name="Ohm R."/>
            <person name="Sun H."/>
            <person name="Tunlid A."/>
            <person name="Henrissat B."/>
            <person name="Grigoriev I.V."/>
            <person name="Hibbett D.S."/>
            <person name="Martin F."/>
        </authorList>
    </citation>
    <scope>NUCLEOTIDE SEQUENCE [LARGE SCALE GENOMIC DNA]</scope>
    <source>
        <strain evidence="2">Zn</strain>
    </source>
</reference>
<dbReference type="InParanoid" id="A0A0C3HTF6"/>
<keyword evidence="2" id="KW-1185">Reference proteome</keyword>
<dbReference type="EMBL" id="KN832871">
    <property type="protein sequence ID" value="KIN06285.1"/>
    <property type="molecule type" value="Genomic_DNA"/>
</dbReference>
<dbReference type="OrthoDB" id="4760831at2759"/>
<evidence type="ECO:0008006" key="3">
    <source>
        <dbReference type="Google" id="ProtNLM"/>
    </source>
</evidence>
<proteinExistence type="predicted"/>
<dbReference type="Proteomes" id="UP000054321">
    <property type="component" value="Unassembled WGS sequence"/>
</dbReference>
<evidence type="ECO:0000313" key="2">
    <source>
        <dbReference type="Proteomes" id="UP000054321"/>
    </source>
</evidence>
<dbReference type="AlphaFoldDB" id="A0A0C3HTF6"/>